<dbReference type="SUPFAM" id="SSF50249">
    <property type="entry name" value="Nucleic acid-binding proteins"/>
    <property type="match status" value="1"/>
</dbReference>
<evidence type="ECO:0000256" key="5">
    <source>
        <dbReference type="ARBA" id="ARBA00022917"/>
    </source>
</evidence>
<evidence type="ECO:0000256" key="1">
    <source>
        <dbReference type="ARBA" id="ARBA00006303"/>
    </source>
</evidence>
<evidence type="ECO:0000256" key="2">
    <source>
        <dbReference type="ARBA" id="ARBA00022598"/>
    </source>
</evidence>
<dbReference type="InterPro" id="IPR047089">
    <property type="entry name" value="Asp-tRNA-ligase_1_N"/>
</dbReference>
<feature type="binding site" evidence="7">
    <location>
        <begin position="537"/>
        <end position="540"/>
    </location>
    <ligand>
        <name>ATP</name>
        <dbReference type="ChEBI" id="CHEBI:30616"/>
    </ligand>
</feature>
<evidence type="ECO:0000313" key="10">
    <source>
        <dbReference type="Proteomes" id="UP000675664"/>
    </source>
</evidence>
<dbReference type="GO" id="GO:0004815">
    <property type="term" value="F:aspartate-tRNA ligase activity"/>
    <property type="evidence" value="ECO:0007669"/>
    <property type="project" value="UniProtKB-UniRule"/>
</dbReference>
<dbReference type="PRINTS" id="PR01042">
    <property type="entry name" value="TRNASYNTHASP"/>
</dbReference>
<feature type="domain" description="Aminoacyl-transfer RNA synthetases class-II family profile" evidence="8">
    <location>
        <begin position="147"/>
        <end position="558"/>
    </location>
</feature>
<keyword evidence="6 7" id="KW-0030">Aminoacyl-tRNA synthetase</keyword>
<dbReference type="RefSeq" id="WP_227016776.1">
    <property type="nucleotide sequence ID" value="NZ_JAGSND010000001.1"/>
</dbReference>
<evidence type="ECO:0000313" key="9">
    <source>
        <dbReference type="EMBL" id="MBR0596654.1"/>
    </source>
</evidence>
<feature type="binding site" evidence="7">
    <location>
        <position position="485"/>
    </location>
    <ligand>
        <name>ATP</name>
        <dbReference type="ChEBI" id="CHEBI:30616"/>
    </ligand>
</feature>
<dbReference type="Proteomes" id="UP000675664">
    <property type="component" value="Unassembled WGS sequence"/>
</dbReference>
<comment type="similarity">
    <text evidence="1 7">Belongs to the class-II aminoacyl-tRNA synthetase family. Type 1 subfamily.</text>
</comment>
<evidence type="ECO:0000256" key="4">
    <source>
        <dbReference type="ARBA" id="ARBA00022840"/>
    </source>
</evidence>
<accession>A0A8J7VX42</accession>
<dbReference type="InterPro" id="IPR004524">
    <property type="entry name" value="Asp-tRNA-ligase_1"/>
</dbReference>
<feature type="binding site" evidence="7">
    <location>
        <position position="223"/>
    </location>
    <ligand>
        <name>L-aspartate</name>
        <dbReference type="ChEBI" id="CHEBI:29991"/>
    </ligand>
</feature>
<dbReference type="Pfam" id="PF02938">
    <property type="entry name" value="GAD"/>
    <property type="match status" value="1"/>
</dbReference>
<reference evidence="9" key="1">
    <citation type="submission" date="2021-04" db="EMBL/GenBank/DDBJ databases">
        <title>Sinoanaerobacter chloroacetimidivorans sp. nov., an obligate anaerobic bacterium isolated from anaerobic sludge.</title>
        <authorList>
            <person name="Bao Y."/>
        </authorList>
    </citation>
    <scope>NUCLEOTIDE SEQUENCE</scope>
    <source>
        <strain evidence="9">BAD-6</strain>
    </source>
</reference>
<dbReference type="NCBIfam" id="TIGR00459">
    <property type="entry name" value="aspS_bact"/>
    <property type="match status" value="1"/>
</dbReference>
<comment type="function">
    <text evidence="7">Catalyzes the attachment of L-aspartate to tRNA(Asp) in a two-step reaction: L-aspartate is first activated by ATP to form Asp-AMP and then transferred to the acceptor end of tRNA(Asp).</text>
</comment>
<dbReference type="Gene3D" id="2.40.50.140">
    <property type="entry name" value="Nucleic acid-binding proteins"/>
    <property type="match status" value="1"/>
</dbReference>
<dbReference type="CDD" id="cd00777">
    <property type="entry name" value="AspRS_core"/>
    <property type="match status" value="1"/>
</dbReference>
<keyword evidence="10" id="KW-1185">Reference proteome</keyword>
<dbReference type="InterPro" id="IPR004364">
    <property type="entry name" value="Aa-tRNA-synt_II"/>
</dbReference>
<dbReference type="EC" id="6.1.1.12" evidence="7"/>
<comment type="subcellular location">
    <subcellularLocation>
        <location evidence="7">Cytoplasm</location>
    </subcellularLocation>
</comment>
<dbReference type="Pfam" id="PF01336">
    <property type="entry name" value="tRNA_anti-codon"/>
    <property type="match status" value="1"/>
</dbReference>
<comment type="subunit">
    <text evidence="7">Homodimer.</text>
</comment>
<dbReference type="GO" id="GO:0005737">
    <property type="term" value="C:cytoplasm"/>
    <property type="evidence" value="ECO:0007669"/>
    <property type="project" value="UniProtKB-SubCell"/>
</dbReference>
<gene>
    <name evidence="7 9" type="primary">aspS</name>
    <name evidence="9" type="ORF">KCX82_02075</name>
</gene>
<comment type="caution">
    <text evidence="9">The sequence shown here is derived from an EMBL/GenBank/DDBJ whole genome shotgun (WGS) entry which is preliminary data.</text>
</comment>
<feature type="binding site" evidence="7">
    <location>
        <position position="177"/>
    </location>
    <ligand>
        <name>L-aspartate</name>
        <dbReference type="ChEBI" id="CHEBI:29991"/>
    </ligand>
</feature>
<name>A0A8J7VX42_9FIRM</name>
<evidence type="ECO:0000256" key="6">
    <source>
        <dbReference type="ARBA" id="ARBA00023146"/>
    </source>
</evidence>
<dbReference type="InterPro" id="IPR045864">
    <property type="entry name" value="aa-tRNA-synth_II/BPL/LPL"/>
</dbReference>
<dbReference type="EMBL" id="JAGSND010000001">
    <property type="protein sequence ID" value="MBR0596654.1"/>
    <property type="molecule type" value="Genomic_DNA"/>
</dbReference>
<proteinExistence type="inferred from homology"/>
<evidence type="ECO:0000259" key="8">
    <source>
        <dbReference type="PROSITE" id="PS50862"/>
    </source>
</evidence>
<protein>
    <recommendedName>
        <fullName evidence="7">Aspartate--tRNA ligase</fullName>
        <ecNumber evidence="7">6.1.1.12</ecNumber>
    </recommendedName>
    <alternativeName>
        <fullName evidence="7">Aspartyl-tRNA synthetase</fullName>
        <shortName evidence="7">AspRS</shortName>
    </alternativeName>
</protein>
<dbReference type="HAMAP" id="MF_00044">
    <property type="entry name" value="Asp_tRNA_synth_type1"/>
    <property type="match status" value="1"/>
</dbReference>
<dbReference type="InterPro" id="IPR029351">
    <property type="entry name" value="GAD_dom"/>
</dbReference>
<dbReference type="InterPro" id="IPR004115">
    <property type="entry name" value="GAD-like_sf"/>
</dbReference>
<dbReference type="Pfam" id="PF00152">
    <property type="entry name" value="tRNA-synt_2"/>
    <property type="match status" value="1"/>
</dbReference>
<dbReference type="CDD" id="cd04317">
    <property type="entry name" value="EcAspRS_like_N"/>
    <property type="match status" value="1"/>
</dbReference>
<evidence type="ECO:0000256" key="7">
    <source>
        <dbReference type="HAMAP-Rule" id="MF_00044"/>
    </source>
</evidence>
<feature type="binding site" evidence="7">
    <location>
        <begin position="223"/>
        <end position="225"/>
    </location>
    <ligand>
        <name>ATP</name>
        <dbReference type="ChEBI" id="CHEBI:30616"/>
    </ligand>
</feature>
<dbReference type="GO" id="GO:0140096">
    <property type="term" value="F:catalytic activity, acting on a protein"/>
    <property type="evidence" value="ECO:0007669"/>
    <property type="project" value="UniProtKB-ARBA"/>
</dbReference>
<sequence>MDNILKRTHMCGTLNANNIGEKVVLNGWIQKRRNLGGLIFCDLRDKTGIIQIVFNDNIPKEVFDKADSLRSEYVVGIAGVVAERESKNKDLATGDIEVFAEDLVIYSEAETPPIYIKDDDEVSDNLRLKYRYLDLRKGKMQRNLSFRHKISKVTREFFDSEGFTEVETPMLIKPTPEGARDYLVPSRVNPGQFYALPQSPQMFKQLLMVSGTDRYYQLAKCFRDEDLRADRQPEFTQIDLEMSFVDVDDVIEIQEKYLKKLFREVMNVEITTPLPRYPYAEAMERFGSDKPDTRFGFELKSLNDVVKNSDFQVFDNALAAGGDVRGINIDGGAEKFSRKDIDKLQEAIKHFGAKGLVWIKIGEAETTSSVSKFFTPEKMKEITDVFNGKPGDLIFIVADKAKIVFDSLGFLRRDIAGKLGMLDDSQYNLLWVVDFPLFEYDDEAGTYSPMHHPFTSPRLEDVHMLDSDPGKVRAKAYDIVLNGVELGGGSIRIHDRNLQRKMFEVLKMSDEVVNSKFGFLLEAFKYGTPPHGGLAYGLDRLVMLLSWEHSIREVIAFPKNQSAVCMVSEAPSVASEEQLEELGIQIKKSITDQ</sequence>
<comment type="catalytic activity">
    <reaction evidence="7">
        <text>tRNA(Asp) + L-aspartate + ATP = L-aspartyl-tRNA(Asp) + AMP + diphosphate</text>
        <dbReference type="Rhea" id="RHEA:19649"/>
        <dbReference type="Rhea" id="RHEA-COMP:9660"/>
        <dbReference type="Rhea" id="RHEA-COMP:9678"/>
        <dbReference type="ChEBI" id="CHEBI:29991"/>
        <dbReference type="ChEBI" id="CHEBI:30616"/>
        <dbReference type="ChEBI" id="CHEBI:33019"/>
        <dbReference type="ChEBI" id="CHEBI:78442"/>
        <dbReference type="ChEBI" id="CHEBI:78516"/>
        <dbReference type="ChEBI" id="CHEBI:456215"/>
        <dbReference type="EC" id="6.1.1.12"/>
    </reaction>
</comment>
<dbReference type="InterPro" id="IPR002312">
    <property type="entry name" value="Asp/Asn-tRNA-synth_IIb"/>
</dbReference>
<dbReference type="InterPro" id="IPR006195">
    <property type="entry name" value="aa-tRNA-synth_II"/>
</dbReference>
<feature type="binding site" evidence="7">
    <location>
        <position position="451"/>
    </location>
    <ligand>
        <name>L-aspartate</name>
        <dbReference type="ChEBI" id="CHEBI:29991"/>
    </ligand>
</feature>
<dbReference type="GO" id="GO:0006422">
    <property type="term" value="P:aspartyl-tRNA aminoacylation"/>
    <property type="evidence" value="ECO:0007669"/>
    <property type="project" value="UniProtKB-UniRule"/>
</dbReference>
<keyword evidence="4 7" id="KW-0067">ATP-binding</keyword>
<dbReference type="AlphaFoldDB" id="A0A8J7VX42"/>
<dbReference type="NCBIfam" id="NF001750">
    <property type="entry name" value="PRK00476.1"/>
    <property type="match status" value="1"/>
</dbReference>
<organism evidence="9 10">
    <name type="scientific">Sinanaerobacter chloroacetimidivorans</name>
    <dbReference type="NCBI Taxonomy" id="2818044"/>
    <lineage>
        <taxon>Bacteria</taxon>
        <taxon>Bacillati</taxon>
        <taxon>Bacillota</taxon>
        <taxon>Clostridia</taxon>
        <taxon>Peptostreptococcales</taxon>
        <taxon>Anaerovoracaceae</taxon>
        <taxon>Sinanaerobacter</taxon>
    </lineage>
</organism>
<comment type="caution">
    <text evidence="7">Lacks conserved residue(s) required for the propagation of feature annotation.</text>
</comment>
<dbReference type="InterPro" id="IPR012340">
    <property type="entry name" value="NA-bd_OB-fold"/>
</dbReference>
<dbReference type="PANTHER" id="PTHR22594:SF5">
    <property type="entry name" value="ASPARTATE--TRNA LIGASE, MITOCHONDRIAL"/>
    <property type="match status" value="1"/>
</dbReference>
<feature type="binding site" evidence="7">
    <location>
        <position position="232"/>
    </location>
    <ligand>
        <name>ATP</name>
        <dbReference type="ChEBI" id="CHEBI:30616"/>
    </ligand>
</feature>
<dbReference type="PROSITE" id="PS50862">
    <property type="entry name" value="AA_TRNA_LIGASE_II"/>
    <property type="match status" value="1"/>
</dbReference>
<dbReference type="PANTHER" id="PTHR22594">
    <property type="entry name" value="ASPARTYL/LYSYL-TRNA SYNTHETASE"/>
    <property type="match status" value="1"/>
</dbReference>
<keyword evidence="3 7" id="KW-0547">Nucleotide-binding</keyword>
<keyword evidence="5 7" id="KW-0648">Protein biosynthesis</keyword>
<dbReference type="GO" id="GO:0005524">
    <property type="term" value="F:ATP binding"/>
    <property type="evidence" value="ECO:0007669"/>
    <property type="project" value="UniProtKB-UniRule"/>
</dbReference>
<evidence type="ECO:0000256" key="3">
    <source>
        <dbReference type="ARBA" id="ARBA00022741"/>
    </source>
</evidence>
<feature type="binding site" evidence="7">
    <location>
        <position position="492"/>
    </location>
    <ligand>
        <name>L-aspartate</name>
        <dbReference type="ChEBI" id="CHEBI:29991"/>
    </ligand>
</feature>
<dbReference type="SUPFAM" id="SSF55261">
    <property type="entry name" value="GAD domain-like"/>
    <property type="match status" value="1"/>
</dbReference>
<dbReference type="SUPFAM" id="SSF55681">
    <property type="entry name" value="Class II aaRS and biotin synthetases"/>
    <property type="match status" value="1"/>
</dbReference>
<dbReference type="GO" id="GO:0003676">
    <property type="term" value="F:nucleic acid binding"/>
    <property type="evidence" value="ECO:0007669"/>
    <property type="project" value="InterPro"/>
</dbReference>
<keyword evidence="2 7" id="KW-0436">Ligase</keyword>
<reference evidence="9" key="2">
    <citation type="submission" date="2021-04" db="EMBL/GenBank/DDBJ databases">
        <authorList>
            <person name="Liu J."/>
        </authorList>
    </citation>
    <scope>NUCLEOTIDE SEQUENCE</scope>
    <source>
        <strain evidence="9">BAD-6</strain>
    </source>
</reference>
<dbReference type="Gene3D" id="3.30.930.10">
    <property type="entry name" value="Bira Bifunctional Protein, Domain 2"/>
    <property type="match status" value="1"/>
</dbReference>
<dbReference type="Gene3D" id="3.30.1360.30">
    <property type="entry name" value="GAD-like domain"/>
    <property type="match status" value="1"/>
</dbReference>
<dbReference type="InterPro" id="IPR004365">
    <property type="entry name" value="NA-bd_OB_tRNA"/>
</dbReference>
<keyword evidence="7" id="KW-0963">Cytoplasm</keyword>
<dbReference type="InterPro" id="IPR047090">
    <property type="entry name" value="AspRS_core"/>
</dbReference>
<feature type="region of interest" description="Aspartate" evidence="7">
    <location>
        <begin position="201"/>
        <end position="204"/>
    </location>
</feature>
<dbReference type="GO" id="GO:0016740">
    <property type="term" value="F:transferase activity"/>
    <property type="evidence" value="ECO:0007669"/>
    <property type="project" value="UniProtKB-ARBA"/>
</dbReference>